<reference evidence="1 2" key="1">
    <citation type="submission" date="2018-08" db="EMBL/GenBank/DDBJ databases">
        <title>Comparative genomics of wild bee and flower associated Lactobacillus reveals potential adaptation to the bee host.</title>
        <authorList>
            <person name="Vuong H.Q."/>
            <person name="Mcfrederick Q.S."/>
        </authorList>
    </citation>
    <scope>NUCLEOTIDE SEQUENCE [LARGE SCALE GENOMIC DNA]</scope>
    <source>
        <strain evidence="1 2">HV_04</strain>
    </source>
</reference>
<proteinExistence type="predicted"/>
<sequence>MKTNNLLKGYVSYTTPLDVQKSAVEENRLGNVGTSVSLSVSYSASVSWSWSWSF</sequence>
<keyword evidence="2" id="KW-1185">Reference proteome</keyword>
<gene>
    <name evidence="1" type="ORF">DY048_07885</name>
</gene>
<dbReference type="EMBL" id="QUAM01000009">
    <property type="protein sequence ID" value="TPR12319.1"/>
    <property type="molecule type" value="Genomic_DNA"/>
</dbReference>
<organism evidence="1 2">
    <name type="scientific">Apilactobacillus timberlakei</name>
    <dbReference type="NCBI Taxonomy" id="2008380"/>
    <lineage>
        <taxon>Bacteria</taxon>
        <taxon>Bacillati</taxon>
        <taxon>Bacillota</taxon>
        <taxon>Bacilli</taxon>
        <taxon>Lactobacillales</taxon>
        <taxon>Lactobacillaceae</taxon>
        <taxon>Apilactobacillus</taxon>
    </lineage>
</organism>
<evidence type="ECO:0000313" key="1">
    <source>
        <dbReference type="EMBL" id="TPR12319.1"/>
    </source>
</evidence>
<comment type="caution">
    <text evidence="1">The sequence shown here is derived from an EMBL/GenBank/DDBJ whole genome shotgun (WGS) entry which is preliminary data.</text>
</comment>
<name>A0ABY2YRE2_9LACO</name>
<accession>A0ABY2YRE2</accession>
<dbReference type="Proteomes" id="UP000767392">
    <property type="component" value="Unassembled WGS sequence"/>
</dbReference>
<protein>
    <submittedName>
        <fullName evidence="1">Signal protein</fullName>
    </submittedName>
</protein>
<evidence type="ECO:0000313" key="2">
    <source>
        <dbReference type="Proteomes" id="UP000767392"/>
    </source>
</evidence>